<dbReference type="Proteomes" id="UP001058093">
    <property type="component" value="Segment"/>
</dbReference>
<evidence type="ECO:0000313" key="3">
    <source>
        <dbReference type="Proteomes" id="UP001058093"/>
    </source>
</evidence>
<feature type="region of interest" description="Disordered" evidence="1">
    <location>
        <begin position="28"/>
        <end position="143"/>
    </location>
</feature>
<keyword evidence="3" id="KW-1185">Reference proteome</keyword>
<reference evidence="2" key="1">
    <citation type="submission" date="2021-07" db="EMBL/GenBank/DDBJ databases">
        <title>Complete genome sequence and phylogenomic analysis of the two lytic bacteriophage isolated from terrestrial biotopes of Antarctica.</title>
        <authorList>
            <person name="Holovan V."/>
            <person name="Rabalski L."/>
            <person name="Zlatohurska M."/>
            <person name="Andriichuk O."/>
            <person name="Budzanivska I."/>
            <person name="Shevchenko O."/>
            <person name="Gupalo A."/>
        </authorList>
    </citation>
    <scope>NUCLEOTIDE SEQUENCE</scope>
</reference>
<accession>A0A975YYR1</accession>
<dbReference type="EMBL" id="MZ605293">
    <property type="protein sequence ID" value="QYW06674.1"/>
    <property type="molecule type" value="Genomic_DNA"/>
</dbReference>
<proteinExistence type="predicted"/>
<gene>
    <name evidence="2" type="ORF">uav_143</name>
</gene>
<feature type="compositionally biased region" description="Polar residues" evidence="1">
    <location>
        <begin position="71"/>
        <end position="83"/>
    </location>
</feature>
<feature type="compositionally biased region" description="Low complexity" evidence="1">
    <location>
        <begin position="129"/>
        <end position="143"/>
    </location>
</feature>
<feature type="compositionally biased region" description="Low complexity" evidence="1">
    <location>
        <begin position="31"/>
        <end position="53"/>
    </location>
</feature>
<evidence type="ECO:0000256" key="1">
    <source>
        <dbReference type="SAM" id="MobiDB-lite"/>
    </source>
</evidence>
<feature type="compositionally biased region" description="Polar residues" evidence="1">
    <location>
        <begin position="97"/>
        <end position="108"/>
    </location>
</feature>
<protein>
    <submittedName>
        <fullName evidence="2">Uncharacterized protein</fullName>
    </submittedName>
</protein>
<evidence type="ECO:0000313" key="2">
    <source>
        <dbReference type="EMBL" id="QYW06674.1"/>
    </source>
</evidence>
<sequence length="277" mass="28991">MFKRTALIALAAAVIGYAALPQHAEAAGYKSSSRSSGFSSSRSSSISRSSSSSYYRPKAVAPSRPAATPYSRPSAQTRQSYDSARQRPVTTPIRRPTASTPYAGQSAGTGYRRPVTPYGSYRAPTRQVSSPLSRSSRPSYAPRNTTIINRNYYGGGSNFGSYGRGHYGGGYGGGMMGGGGPGLGSMLLAGAGGAIVGNMLYNSFSHTPSAAATTRTTDTVLPASEVAQIQQEQRIEDKLDQVNDKLDAFPAGPQGYSLPPDAPLMMSPSFYQLGGGL</sequence>
<name>A0A975YYR1_9CAUD</name>
<organism evidence="2 3">
    <name type="scientific">Pseudomonas phage UAVern</name>
    <dbReference type="NCBI Taxonomy" id="2856997"/>
    <lineage>
        <taxon>Viruses</taxon>
        <taxon>Duplodnaviria</taxon>
        <taxon>Heunggongvirae</taxon>
        <taxon>Uroviricota</taxon>
        <taxon>Caudoviricetes</taxon>
        <taxon>Vandenendeviridae</taxon>
        <taxon>Gorskivirinae</taxon>
        <taxon>Uavernvirus</taxon>
        <taxon>Uavernvirus uavern</taxon>
    </lineage>
</organism>